<dbReference type="GO" id="GO:0005829">
    <property type="term" value="C:cytosol"/>
    <property type="evidence" value="ECO:0007669"/>
    <property type="project" value="TreeGrafter"/>
</dbReference>
<dbReference type="NCBIfam" id="TIGR00004">
    <property type="entry name" value="Rid family detoxifying hydrolase"/>
    <property type="match status" value="1"/>
</dbReference>
<dbReference type="FunFam" id="3.30.1330.40:FF:000001">
    <property type="entry name" value="L-PSP family endoribonuclease"/>
    <property type="match status" value="1"/>
</dbReference>
<accession>A0A4Y7TYD7</accession>
<dbReference type="SUPFAM" id="SSF55298">
    <property type="entry name" value="YjgF-like"/>
    <property type="match status" value="1"/>
</dbReference>
<evidence type="ECO:0000313" key="3">
    <source>
        <dbReference type="Proteomes" id="UP000298030"/>
    </source>
</evidence>
<dbReference type="STRING" id="71717.A0A4Y7TYD7"/>
<dbReference type="Proteomes" id="UP000298030">
    <property type="component" value="Unassembled WGS sequence"/>
</dbReference>
<dbReference type="InterPro" id="IPR035959">
    <property type="entry name" value="RutC-like_sf"/>
</dbReference>
<gene>
    <name evidence="2" type="ORF">FA13DRAFT_1620225</name>
</gene>
<comment type="caution">
    <text evidence="2">The sequence shown here is derived from an EMBL/GenBank/DDBJ whole genome shotgun (WGS) entry which is preliminary data.</text>
</comment>
<evidence type="ECO:0000313" key="2">
    <source>
        <dbReference type="EMBL" id="TEB38622.1"/>
    </source>
</evidence>
<dbReference type="AlphaFoldDB" id="A0A4Y7TYD7"/>
<proteinExistence type="inferred from homology"/>
<dbReference type="EMBL" id="QPFP01000002">
    <property type="protein sequence ID" value="TEB38622.1"/>
    <property type="molecule type" value="Genomic_DNA"/>
</dbReference>
<dbReference type="PANTHER" id="PTHR11803:SF58">
    <property type="entry name" value="PROTEIN HMF1-RELATED"/>
    <property type="match status" value="1"/>
</dbReference>
<sequence>MPQYVFTEEAMPPLPVFSQATVSKGFVFASGNIGITKEWKLVEGGVKEQTRAALRNLEIVLKASGSSLQHIVKVNVYIRDFAEFSGMNEAYAEFFEKDKMPARTCVGVASLPFNAAVEIECTAELI</sequence>
<dbReference type="Pfam" id="PF01042">
    <property type="entry name" value="Ribonuc_L-PSP"/>
    <property type="match status" value="1"/>
</dbReference>
<dbReference type="CDD" id="cd00448">
    <property type="entry name" value="YjgF_YER057c_UK114_family"/>
    <property type="match status" value="1"/>
</dbReference>
<reference evidence="2 3" key="1">
    <citation type="journal article" date="2019" name="Nat. Ecol. Evol.">
        <title>Megaphylogeny resolves global patterns of mushroom evolution.</title>
        <authorList>
            <person name="Varga T."/>
            <person name="Krizsan K."/>
            <person name="Foldi C."/>
            <person name="Dima B."/>
            <person name="Sanchez-Garcia M."/>
            <person name="Sanchez-Ramirez S."/>
            <person name="Szollosi G.J."/>
            <person name="Szarkandi J.G."/>
            <person name="Papp V."/>
            <person name="Albert L."/>
            <person name="Andreopoulos W."/>
            <person name="Angelini C."/>
            <person name="Antonin V."/>
            <person name="Barry K.W."/>
            <person name="Bougher N.L."/>
            <person name="Buchanan P."/>
            <person name="Buyck B."/>
            <person name="Bense V."/>
            <person name="Catcheside P."/>
            <person name="Chovatia M."/>
            <person name="Cooper J."/>
            <person name="Damon W."/>
            <person name="Desjardin D."/>
            <person name="Finy P."/>
            <person name="Geml J."/>
            <person name="Haridas S."/>
            <person name="Hughes K."/>
            <person name="Justo A."/>
            <person name="Karasinski D."/>
            <person name="Kautmanova I."/>
            <person name="Kiss B."/>
            <person name="Kocsube S."/>
            <person name="Kotiranta H."/>
            <person name="LaButti K.M."/>
            <person name="Lechner B.E."/>
            <person name="Liimatainen K."/>
            <person name="Lipzen A."/>
            <person name="Lukacs Z."/>
            <person name="Mihaltcheva S."/>
            <person name="Morgado L.N."/>
            <person name="Niskanen T."/>
            <person name="Noordeloos M.E."/>
            <person name="Ohm R.A."/>
            <person name="Ortiz-Santana B."/>
            <person name="Ovrebo C."/>
            <person name="Racz N."/>
            <person name="Riley R."/>
            <person name="Savchenko A."/>
            <person name="Shiryaev A."/>
            <person name="Soop K."/>
            <person name="Spirin V."/>
            <person name="Szebenyi C."/>
            <person name="Tomsovsky M."/>
            <person name="Tulloss R.E."/>
            <person name="Uehling J."/>
            <person name="Grigoriev I.V."/>
            <person name="Vagvolgyi C."/>
            <person name="Papp T."/>
            <person name="Martin F.M."/>
            <person name="Miettinen O."/>
            <person name="Hibbett D.S."/>
            <person name="Nagy L.G."/>
        </authorList>
    </citation>
    <scope>NUCLEOTIDE SEQUENCE [LARGE SCALE GENOMIC DNA]</scope>
    <source>
        <strain evidence="2 3">FP101781</strain>
    </source>
</reference>
<dbReference type="PANTHER" id="PTHR11803">
    <property type="entry name" value="2-IMINOBUTANOATE/2-IMINOPROPANOATE DEAMINASE RIDA"/>
    <property type="match status" value="1"/>
</dbReference>
<organism evidence="2 3">
    <name type="scientific">Coprinellus micaceus</name>
    <name type="common">Glistening ink-cap mushroom</name>
    <name type="synonym">Coprinus micaceus</name>
    <dbReference type="NCBI Taxonomy" id="71717"/>
    <lineage>
        <taxon>Eukaryota</taxon>
        <taxon>Fungi</taxon>
        <taxon>Dikarya</taxon>
        <taxon>Basidiomycota</taxon>
        <taxon>Agaricomycotina</taxon>
        <taxon>Agaricomycetes</taxon>
        <taxon>Agaricomycetidae</taxon>
        <taxon>Agaricales</taxon>
        <taxon>Agaricineae</taxon>
        <taxon>Psathyrellaceae</taxon>
        <taxon>Coprinellus</taxon>
    </lineage>
</organism>
<dbReference type="InterPro" id="IPR006056">
    <property type="entry name" value="RidA"/>
</dbReference>
<name>A0A4Y7TYD7_COPMI</name>
<dbReference type="GO" id="GO:0005739">
    <property type="term" value="C:mitochondrion"/>
    <property type="evidence" value="ECO:0007669"/>
    <property type="project" value="TreeGrafter"/>
</dbReference>
<evidence type="ECO:0000256" key="1">
    <source>
        <dbReference type="ARBA" id="ARBA00010552"/>
    </source>
</evidence>
<dbReference type="GO" id="GO:0019239">
    <property type="term" value="F:deaminase activity"/>
    <property type="evidence" value="ECO:0007669"/>
    <property type="project" value="TreeGrafter"/>
</dbReference>
<dbReference type="OrthoDB" id="309640at2759"/>
<comment type="similarity">
    <text evidence="1">Belongs to the RutC family.</text>
</comment>
<keyword evidence="3" id="KW-1185">Reference proteome</keyword>
<dbReference type="InterPro" id="IPR006175">
    <property type="entry name" value="YjgF/YER057c/UK114"/>
</dbReference>
<dbReference type="Gene3D" id="3.30.1330.40">
    <property type="entry name" value="RutC-like"/>
    <property type="match status" value="1"/>
</dbReference>
<protein>
    <submittedName>
        <fullName evidence="2">Endoribonuclease L-PSP</fullName>
    </submittedName>
</protein>